<protein>
    <submittedName>
        <fullName evidence="2">Uncharacterized protein</fullName>
    </submittedName>
</protein>
<organism evidence="2 3">
    <name type="scientific">Kipferlia bialata</name>
    <dbReference type="NCBI Taxonomy" id="797122"/>
    <lineage>
        <taxon>Eukaryota</taxon>
        <taxon>Metamonada</taxon>
        <taxon>Carpediemonas-like organisms</taxon>
        <taxon>Kipferlia</taxon>
    </lineage>
</organism>
<comment type="caution">
    <text evidence="2">The sequence shown here is derived from an EMBL/GenBank/DDBJ whole genome shotgun (WGS) entry which is preliminary data.</text>
</comment>
<evidence type="ECO:0000313" key="3">
    <source>
        <dbReference type="Proteomes" id="UP000265618"/>
    </source>
</evidence>
<gene>
    <name evidence="2" type="ORF">KIPB_001169</name>
</gene>
<dbReference type="Proteomes" id="UP000265618">
    <property type="component" value="Unassembled WGS sequence"/>
</dbReference>
<proteinExistence type="predicted"/>
<reference evidence="2 3" key="1">
    <citation type="journal article" date="2018" name="PLoS ONE">
        <title>The draft genome of Kipferlia bialata reveals reductive genome evolution in fornicate parasites.</title>
        <authorList>
            <person name="Tanifuji G."/>
            <person name="Takabayashi S."/>
            <person name="Kume K."/>
            <person name="Takagi M."/>
            <person name="Nakayama T."/>
            <person name="Kamikawa R."/>
            <person name="Inagaki Y."/>
            <person name="Hashimoto T."/>
        </authorList>
    </citation>
    <scope>NUCLEOTIDE SEQUENCE [LARGE SCALE GENOMIC DNA]</scope>
    <source>
        <strain evidence="2">NY0173</strain>
    </source>
</reference>
<accession>A0A9K3CQ77</accession>
<name>A0A9K3CQ77_9EUKA</name>
<keyword evidence="3" id="KW-1185">Reference proteome</keyword>
<dbReference type="AlphaFoldDB" id="A0A9K3CQ77"/>
<dbReference type="EMBL" id="BDIP01000158">
    <property type="protein sequence ID" value="GIQ80377.1"/>
    <property type="molecule type" value="Genomic_DNA"/>
</dbReference>
<evidence type="ECO:0000313" key="2">
    <source>
        <dbReference type="EMBL" id="GIQ80377.1"/>
    </source>
</evidence>
<evidence type="ECO:0000256" key="1">
    <source>
        <dbReference type="SAM" id="MobiDB-lite"/>
    </source>
</evidence>
<sequence length="548" mass="59121">MPSPPTADNAFTVTQAYEDVSDMPPESLPLDVVCVAPGTIMHLLSSVEFPMTSITALHLDGTGPHVPYPPRLALLPFNAYGVCEGEDLVCLEWQRGGSFERGQTESGPSTIGERGGQEVERRQRVRMSPSLHFEEYNGPLRPMVNNHTGRESHYSSSGLQVGPYTLRIVDESGGSGLCVCMCDARVPGQKGQGGVKSKWPLVRSDGRDMQCDLSGVPDSLLLWDVDTLFVRALTRSGRVRVSKISIPPSVMLEMLGYLRQTARQLNTAPSNVAFRLCRALSLTPMSAQALSVVTETLTGIERVAGLCGLGASVPGEDWDECEGLLRQWAHIVSRDATVAAICVGTTGDVSQITEVYEHDWSCHVASLVLACSDKRTIPVPSIAAVNTICEVASEIYPGRPISSFSIDVPQEYLSVVITAAARAPLSIPLWRALARGLVSRLSHSPACVLDLTHLSLDTKGKGMAFLLSLLHSVSFSALTGSRLQVLLPPSLPRPLACIIRAALLSDEQCKEEHVACASFYDPNGFHPLVSGAIYTPYRMYMAVPGKLV</sequence>
<feature type="region of interest" description="Disordered" evidence="1">
    <location>
        <begin position="99"/>
        <end position="123"/>
    </location>
</feature>